<organism evidence="1 2">
    <name type="scientific">Sporisorium reilianum (strain SRZ2)</name>
    <name type="common">Maize head smut fungus</name>
    <dbReference type="NCBI Taxonomy" id="999809"/>
    <lineage>
        <taxon>Eukaryota</taxon>
        <taxon>Fungi</taxon>
        <taxon>Dikarya</taxon>
        <taxon>Basidiomycota</taxon>
        <taxon>Ustilaginomycotina</taxon>
        <taxon>Ustilaginomycetes</taxon>
        <taxon>Ustilaginales</taxon>
        <taxon>Ustilaginaceae</taxon>
        <taxon>Sporisorium</taxon>
    </lineage>
</organism>
<dbReference type="EMBL" id="FQ311431">
    <property type="protein sequence ID" value="CBQ68256.1"/>
    <property type="molecule type" value="Genomic_DNA"/>
</dbReference>
<dbReference type="Proteomes" id="UP000008867">
    <property type="component" value="Chromosome 10"/>
</dbReference>
<dbReference type="eggNOG" id="ENOG502T7NE">
    <property type="taxonomic scope" value="Eukaryota"/>
</dbReference>
<sequence>MVQLKNIAVVAAVGAASMATASPIEPLQERTFGLLQAIFEKKLSLWSTCAPWKHASLPSFTFGCHAPGIPTWSGGDKAKCRLFWNKFSSFCQNGNVPPPKPSGDCTDTVCRSGYEQIFKNYTTTATTGVYAGKQVGAATIDNENYMTYLLVDGLDKCLQACNENKGCYFVNLYQDNADSPSDVAELPESVRPKYTKGNLTCALYKACSGTDKATNYGGQQDPTYITVSDGYCKSGKCPTA</sequence>
<accession>E6ZLZ9</accession>
<gene>
    <name evidence="1" type="ORF">sr14589</name>
</gene>
<evidence type="ECO:0000313" key="1">
    <source>
        <dbReference type="EMBL" id="CBQ68256.1"/>
    </source>
</evidence>
<dbReference type="HOGENOM" id="CLU_1152475_0_0_1"/>
<proteinExistence type="predicted"/>
<dbReference type="OrthoDB" id="271448at2759"/>
<protein>
    <submittedName>
        <fullName evidence="1">Uncharacterized protein</fullName>
    </submittedName>
</protein>
<evidence type="ECO:0000313" key="2">
    <source>
        <dbReference type="Proteomes" id="UP000008867"/>
    </source>
</evidence>
<reference evidence="1 2" key="1">
    <citation type="journal article" date="2010" name="Science">
        <title>Pathogenicity determinants in smut fungi revealed by genome comparison.</title>
        <authorList>
            <person name="Schirawski J."/>
            <person name="Mannhaupt G."/>
            <person name="Muench K."/>
            <person name="Brefort T."/>
            <person name="Schipper K."/>
            <person name="Doehlemann G."/>
            <person name="Di Stasio M."/>
            <person name="Roessel N."/>
            <person name="Mendoza-Mendoza A."/>
            <person name="Pester D."/>
            <person name="Mueller O."/>
            <person name="Winterberg B."/>
            <person name="Meyer E."/>
            <person name="Ghareeb H."/>
            <person name="Wollenberg T."/>
            <person name="Muensterkoetter M."/>
            <person name="Wong P."/>
            <person name="Walter M."/>
            <person name="Stukenbrock E."/>
            <person name="Gueldener U."/>
            <person name="Kahmann R."/>
        </authorList>
    </citation>
    <scope>NUCLEOTIDE SEQUENCE [LARGE SCALE GENOMIC DNA]</scope>
    <source>
        <strain evidence="2">SRZ2</strain>
    </source>
</reference>
<keyword evidence="2" id="KW-1185">Reference proteome</keyword>
<dbReference type="VEuPathDB" id="FungiDB:sr14589"/>
<dbReference type="AlphaFoldDB" id="E6ZLZ9"/>
<name>E6ZLZ9_SPORE</name>